<dbReference type="InterPro" id="IPR017853">
    <property type="entry name" value="GH"/>
</dbReference>
<dbReference type="InterPro" id="IPR018087">
    <property type="entry name" value="Glyco_hydro_5_CS"/>
</dbReference>
<keyword evidence="6" id="KW-0732">Signal</keyword>
<feature type="region of interest" description="Disordered" evidence="9">
    <location>
        <begin position="278"/>
        <end position="308"/>
    </location>
</feature>
<evidence type="ECO:0000313" key="12">
    <source>
        <dbReference type="Proteomes" id="UP000075714"/>
    </source>
</evidence>
<evidence type="ECO:0000256" key="1">
    <source>
        <dbReference type="ARBA" id="ARBA00001678"/>
    </source>
</evidence>
<dbReference type="STRING" id="33097.A0A150GZ41"/>
<keyword evidence="5" id="KW-0964">Secreted</keyword>
<reference evidence="12" key="1">
    <citation type="journal article" date="2016" name="Nat. Commun.">
        <title>The Gonium pectorale genome demonstrates co-option of cell cycle regulation during the evolution of multicellularity.</title>
        <authorList>
            <person name="Hanschen E.R."/>
            <person name="Marriage T.N."/>
            <person name="Ferris P.J."/>
            <person name="Hamaji T."/>
            <person name="Toyoda A."/>
            <person name="Fujiyama A."/>
            <person name="Neme R."/>
            <person name="Noguchi H."/>
            <person name="Minakuchi Y."/>
            <person name="Suzuki M."/>
            <person name="Kawai-Toyooka H."/>
            <person name="Smith D.R."/>
            <person name="Sparks H."/>
            <person name="Anderson J."/>
            <person name="Bakaric R."/>
            <person name="Luria V."/>
            <person name="Karger A."/>
            <person name="Kirschner M.W."/>
            <person name="Durand P.M."/>
            <person name="Michod R.E."/>
            <person name="Nozaki H."/>
            <person name="Olson B.J."/>
        </authorList>
    </citation>
    <scope>NUCLEOTIDE SEQUENCE [LARGE SCALE GENOMIC DNA]</scope>
    <source>
        <strain evidence="12">NIES-2863</strain>
    </source>
</reference>
<dbReference type="InterPro" id="IPR045053">
    <property type="entry name" value="MAN-like"/>
</dbReference>
<dbReference type="AlphaFoldDB" id="A0A150GZ41"/>
<evidence type="ECO:0000256" key="6">
    <source>
        <dbReference type="ARBA" id="ARBA00022729"/>
    </source>
</evidence>
<keyword evidence="12" id="KW-1185">Reference proteome</keyword>
<dbReference type="GO" id="GO:0000272">
    <property type="term" value="P:polysaccharide catabolic process"/>
    <property type="evidence" value="ECO:0007669"/>
    <property type="project" value="InterPro"/>
</dbReference>
<keyword evidence="7" id="KW-0378">Hydrolase</keyword>
<dbReference type="Pfam" id="PF26410">
    <property type="entry name" value="GH5_mannosidase"/>
    <property type="match status" value="1"/>
</dbReference>
<feature type="domain" description="Glycoside hydrolase family 5" evidence="10">
    <location>
        <begin position="32"/>
        <end position="250"/>
    </location>
</feature>
<dbReference type="Proteomes" id="UP000075714">
    <property type="component" value="Unassembled WGS sequence"/>
</dbReference>
<name>A0A150GZ41_GONPE</name>
<evidence type="ECO:0000256" key="5">
    <source>
        <dbReference type="ARBA" id="ARBA00022525"/>
    </source>
</evidence>
<dbReference type="PANTHER" id="PTHR31451:SF39">
    <property type="entry name" value="MANNAN ENDO-1,4-BETA-MANNOSIDASE 1"/>
    <property type="match status" value="1"/>
</dbReference>
<evidence type="ECO:0000256" key="9">
    <source>
        <dbReference type="SAM" id="MobiDB-lite"/>
    </source>
</evidence>
<keyword evidence="8" id="KW-0326">Glycosidase</keyword>
<dbReference type="SUPFAM" id="SSF51445">
    <property type="entry name" value="(Trans)glycosidases"/>
    <property type="match status" value="1"/>
</dbReference>
<gene>
    <name evidence="11" type="ORF">GPECTOR_3g212</name>
</gene>
<organism evidence="11 12">
    <name type="scientific">Gonium pectorale</name>
    <name type="common">Green alga</name>
    <dbReference type="NCBI Taxonomy" id="33097"/>
    <lineage>
        <taxon>Eukaryota</taxon>
        <taxon>Viridiplantae</taxon>
        <taxon>Chlorophyta</taxon>
        <taxon>core chlorophytes</taxon>
        <taxon>Chlorophyceae</taxon>
        <taxon>CS clade</taxon>
        <taxon>Chlamydomonadales</taxon>
        <taxon>Volvocaceae</taxon>
        <taxon>Gonium</taxon>
    </lineage>
</organism>
<evidence type="ECO:0000256" key="2">
    <source>
        <dbReference type="ARBA" id="ARBA00004613"/>
    </source>
</evidence>
<dbReference type="OrthoDB" id="406631at2759"/>
<dbReference type="InterPro" id="IPR001547">
    <property type="entry name" value="Glyco_hydro_5"/>
</dbReference>
<dbReference type="EMBL" id="LSYV01000004">
    <property type="protein sequence ID" value="KXZ55054.1"/>
    <property type="molecule type" value="Genomic_DNA"/>
</dbReference>
<sequence length="308" mass="33430">MLFPNGRLILTLTNYWPDYGGMPQYVRQHPTELFYTDPQCQAWFRRMAAAVVGRVSTVTGIPYASDPTILAWELANEPRCEGPGGDAVLMEWVASTAAFLRAADPNHLITVGLEGFYGSSSPDMMPHNPYGGAARHGADFLAIFQHPALDFASIHLYPDQWCPLDSSPQQLKSFMRTWLQSHAALCAGHRLHKPLVLSEYGKREPNSYHGRDCAYHMGRAEAFNEVLNCCIELAAGGGPLAGVCAWMLAARQYPDYDGYTLKLGAAESSAAAAERLAPAGASGGGIGEDKDRYKDAHGQECGVDSAGF</sequence>
<evidence type="ECO:0000256" key="8">
    <source>
        <dbReference type="ARBA" id="ARBA00023295"/>
    </source>
</evidence>
<dbReference type="GO" id="GO:0005576">
    <property type="term" value="C:extracellular region"/>
    <property type="evidence" value="ECO:0007669"/>
    <property type="project" value="UniProtKB-SubCell"/>
</dbReference>
<feature type="compositionally biased region" description="Basic and acidic residues" evidence="9">
    <location>
        <begin position="287"/>
        <end position="298"/>
    </location>
</feature>
<dbReference type="EC" id="3.2.1.78" evidence="4"/>
<evidence type="ECO:0000256" key="3">
    <source>
        <dbReference type="ARBA" id="ARBA00005641"/>
    </source>
</evidence>
<comment type="subcellular location">
    <subcellularLocation>
        <location evidence="2">Secreted</location>
    </subcellularLocation>
</comment>
<evidence type="ECO:0000256" key="4">
    <source>
        <dbReference type="ARBA" id="ARBA00012706"/>
    </source>
</evidence>
<dbReference type="PROSITE" id="PS00659">
    <property type="entry name" value="GLYCOSYL_HYDROL_F5"/>
    <property type="match status" value="1"/>
</dbReference>
<protein>
    <recommendedName>
        <fullName evidence="4">mannan endo-1,4-beta-mannosidase</fullName>
        <ecNumber evidence="4">3.2.1.78</ecNumber>
    </recommendedName>
</protein>
<evidence type="ECO:0000259" key="10">
    <source>
        <dbReference type="Pfam" id="PF26410"/>
    </source>
</evidence>
<comment type="caution">
    <text evidence="11">The sequence shown here is derived from an EMBL/GenBank/DDBJ whole genome shotgun (WGS) entry which is preliminary data.</text>
</comment>
<evidence type="ECO:0000256" key="7">
    <source>
        <dbReference type="ARBA" id="ARBA00022801"/>
    </source>
</evidence>
<evidence type="ECO:0000313" key="11">
    <source>
        <dbReference type="EMBL" id="KXZ55054.1"/>
    </source>
</evidence>
<accession>A0A150GZ41</accession>
<comment type="similarity">
    <text evidence="3">Belongs to the glycosyl hydrolase 5 (cellulase A) family.</text>
</comment>
<dbReference type="GO" id="GO:0016985">
    <property type="term" value="F:mannan endo-1,4-beta-mannosidase activity"/>
    <property type="evidence" value="ECO:0007669"/>
    <property type="project" value="UniProtKB-EC"/>
</dbReference>
<proteinExistence type="inferred from homology"/>
<dbReference type="Gene3D" id="3.20.20.80">
    <property type="entry name" value="Glycosidases"/>
    <property type="match status" value="1"/>
</dbReference>
<comment type="catalytic activity">
    <reaction evidence="1">
        <text>Random hydrolysis of (1-&gt;4)-beta-D-mannosidic linkages in mannans, galactomannans and glucomannans.</text>
        <dbReference type="EC" id="3.2.1.78"/>
    </reaction>
</comment>
<dbReference type="PANTHER" id="PTHR31451">
    <property type="match status" value="1"/>
</dbReference>